<keyword evidence="2" id="KW-1185">Reference proteome</keyword>
<dbReference type="EMBL" id="MATO01000035">
    <property type="protein sequence ID" value="OCS90624.1"/>
    <property type="molecule type" value="Genomic_DNA"/>
</dbReference>
<proteinExistence type="predicted"/>
<dbReference type="RefSeq" id="WP_066464489.1">
    <property type="nucleotide sequence ID" value="NZ_MATO01000035.1"/>
</dbReference>
<evidence type="ECO:0000313" key="1">
    <source>
        <dbReference type="EMBL" id="OCS90624.1"/>
    </source>
</evidence>
<dbReference type="OrthoDB" id="2455445at2"/>
<gene>
    <name evidence="1" type="ORF">A6K76_10775</name>
</gene>
<protein>
    <submittedName>
        <fullName evidence="1">Phosphate-starvation-inducible protein PsiE</fullName>
    </submittedName>
</protein>
<accession>A0A1C0YU18</accession>
<name>A0A1C0YU18_9BACL</name>
<dbReference type="AlphaFoldDB" id="A0A1C0YU18"/>
<reference evidence="1 2" key="1">
    <citation type="submission" date="2016-07" db="EMBL/GenBank/DDBJ databases">
        <title>Caryophanon latum genome sequencing.</title>
        <authorList>
            <person name="Verma A."/>
            <person name="Pal Y."/>
            <person name="Krishnamurthi S."/>
        </authorList>
    </citation>
    <scope>NUCLEOTIDE SEQUENCE [LARGE SCALE GENOMIC DNA]</scope>
    <source>
        <strain evidence="1 2">DSM 14151</strain>
    </source>
</reference>
<dbReference type="Proteomes" id="UP000093482">
    <property type="component" value="Unassembled WGS sequence"/>
</dbReference>
<evidence type="ECO:0000313" key="2">
    <source>
        <dbReference type="Proteomes" id="UP000093482"/>
    </source>
</evidence>
<comment type="caution">
    <text evidence="1">The sequence shown here is derived from an EMBL/GenBank/DDBJ whole genome shotgun (WGS) entry which is preliminary data.</text>
</comment>
<sequence>MAKKINMGKITESRLEEGLTVRNNLVIETLVQVLDEQLVVERHILQERLSNLVDLSKYDEELKDTVRALIMKM</sequence>
<organism evidence="1 2">
    <name type="scientific">Caryophanon latum</name>
    <dbReference type="NCBI Taxonomy" id="33977"/>
    <lineage>
        <taxon>Bacteria</taxon>
        <taxon>Bacillati</taxon>
        <taxon>Bacillota</taxon>
        <taxon>Bacilli</taxon>
        <taxon>Bacillales</taxon>
        <taxon>Caryophanaceae</taxon>
        <taxon>Caryophanon</taxon>
    </lineage>
</organism>